<evidence type="ECO:0000313" key="3">
    <source>
        <dbReference type="Proteomes" id="UP000092993"/>
    </source>
</evidence>
<name>A0A1C7LTH3_GRIFR</name>
<comment type="caution">
    <text evidence="2">The sequence shown here is derived from an EMBL/GenBank/DDBJ whole genome shotgun (WGS) entry which is preliminary data.</text>
</comment>
<reference evidence="2 3" key="1">
    <citation type="submission" date="2016-03" db="EMBL/GenBank/DDBJ databases">
        <title>Whole genome sequencing of Grifola frondosa 9006-11.</title>
        <authorList>
            <person name="Min B."/>
            <person name="Park H."/>
            <person name="Kim J.-G."/>
            <person name="Cho H."/>
            <person name="Oh Y.-L."/>
            <person name="Kong W.-S."/>
            <person name="Choi I.-G."/>
        </authorList>
    </citation>
    <scope>NUCLEOTIDE SEQUENCE [LARGE SCALE GENOMIC DNA]</scope>
    <source>
        <strain evidence="2 3">9006-11</strain>
    </source>
</reference>
<protein>
    <submittedName>
        <fullName evidence="2">Uncharacterized protein</fullName>
    </submittedName>
</protein>
<dbReference type="Proteomes" id="UP000092993">
    <property type="component" value="Unassembled WGS sequence"/>
</dbReference>
<keyword evidence="3" id="KW-1185">Reference proteome</keyword>
<accession>A0A1C7LTH3</accession>
<organism evidence="2 3">
    <name type="scientific">Grifola frondosa</name>
    <name type="common">Maitake</name>
    <name type="synonym">Polyporus frondosus</name>
    <dbReference type="NCBI Taxonomy" id="5627"/>
    <lineage>
        <taxon>Eukaryota</taxon>
        <taxon>Fungi</taxon>
        <taxon>Dikarya</taxon>
        <taxon>Basidiomycota</taxon>
        <taxon>Agaricomycotina</taxon>
        <taxon>Agaricomycetes</taxon>
        <taxon>Polyporales</taxon>
        <taxon>Grifolaceae</taxon>
        <taxon>Grifola</taxon>
    </lineage>
</organism>
<proteinExistence type="predicted"/>
<dbReference type="AlphaFoldDB" id="A0A1C7LTH3"/>
<sequence>MERESGTHMRSVELAALETQLMDPLNLLLKEDEVEAGKLIRCMVDGQRCVDQINHVKDDIRKLRRRRAIARRTREPSPSLKPSSRLPTSGTSLRWTGASEVLELIGSSTSLDEAKLQTQDVQDGVDALMWQDCEVLWLANTTVR</sequence>
<feature type="region of interest" description="Disordered" evidence="1">
    <location>
        <begin position="71"/>
        <end position="92"/>
    </location>
</feature>
<feature type="compositionally biased region" description="Low complexity" evidence="1">
    <location>
        <begin position="76"/>
        <end position="89"/>
    </location>
</feature>
<evidence type="ECO:0000256" key="1">
    <source>
        <dbReference type="SAM" id="MobiDB-lite"/>
    </source>
</evidence>
<gene>
    <name evidence="2" type="ORF">A0H81_13958</name>
</gene>
<dbReference type="EMBL" id="LUGG01000033">
    <property type="protein sequence ID" value="OBZ66094.1"/>
    <property type="molecule type" value="Genomic_DNA"/>
</dbReference>
<evidence type="ECO:0000313" key="2">
    <source>
        <dbReference type="EMBL" id="OBZ66094.1"/>
    </source>
</evidence>